<dbReference type="GO" id="GO:0106408">
    <property type="term" value="F:diadenylate cyclase activity"/>
    <property type="evidence" value="ECO:0007669"/>
    <property type="project" value="UniProtKB-EC"/>
</dbReference>
<evidence type="ECO:0000313" key="7">
    <source>
        <dbReference type="EMBL" id="GAH22764.1"/>
    </source>
</evidence>
<name>X1F041_9ZZZZ</name>
<dbReference type="InterPro" id="IPR050338">
    <property type="entry name" value="DisA"/>
</dbReference>
<dbReference type="InterPro" id="IPR036888">
    <property type="entry name" value="DNA_integrity_DisA_N_sf"/>
</dbReference>
<evidence type="ECO:0000256" key="5">
    <source>
        <dbReference type="ARBA" id="ARBA00022840"/>
    </source>
</evidence>
<dbReference type="PROSITE" id="PS51794">
    <property type="entry name" value="DAC"/>
    <property type="match status" value="1"/>
</dbReference>
<protein>
    <recommendedName>
        <fullName evidence="6">DAC domain-containing protein</fullName>
    </recommendedName>
</protein>
<keyword evidence="3" id="KW-0548">Nucleotidyltransferase</keyword>
<comment type="caution">
    <text evidence="7">The sequence shown here is derived from an EMBL/GenBank/DDBJ whole genome shotgun (WGS) entry which is preliminary data.</text>
</comment>
<dbReference type="GO" id="GO:0005524">
    <property type="term" value="F:ATP binding"/>
    <property type="evidence" value="ECO:0007669"/>
    <property type="project" value="UniProtKB-KW"/>
</dbReference>
<gene>
    <name evidence="7" type="ORF">S01H4_65103</name>
</gene>
<feature type="non-terminal residue" evidence="7">
    <location>
        <position position="87"/>
    </location>
</feature>
<keyword evidence="2" id="KW-0808">Transferase</keyword>
<dbReference type="PANTHER" id="PTHR34185">
    <property type="entry name" value="DIADENYLATE CYCLASE"/>
    <property type="match status" value="1"/>
</dbReference>
<dbReference type="SUPFAM" id="SSF143597">
    <property type="entry name" value="YojJ-like"/>
    <property type="match status" value="1"/>
</dbReference>
<reference evidence="7" key="1">
    <citation type="journal article" date="2014" name="Front. Microbiol.">
        <title>High frequency of phylogenetically diverse reductive dehalogenase-homologous genes in deep subseafloor sedimentary metagenomes.</title>
        <authorList>
            <person name="Kawai M."/>
            <person name="Futagami T."/>
            <person name="Toyoda A."/>
            <person name="Takaki Y."/>
            <person name="Nishi S."/>
            <person name="Hori S."/>
            <person name="Arai W."/>
            <person name="Tsubouchi T."/>
            <person name="Morono Y."/>
            <person name="Uchiyama I."/>
            <person name="Ito T."/>
            <person name="Fujiyama A."/>
            <person name="Inagaki F."/>
            <person name="Takami H."/>
        </authorList>
    </citation>
    <scope>NUCLEOTIDE SEQUENCE</scope>
    <source>
        <strain evidence="7">Expedition CK06-06</strain>
    </source>
</reference>
<dbReference type="AlphaFoldDB" id="X1F041"/>
<dbReference type="Pfam" id="PF02457">
    <property type="entry name" value="DAC"/>
    <property type="match status" value="1"/>
</dbReference>
<evidence type="ECO:0000256" key="3">
    <source>
        <dbReference type="ARBA" id="ARBA00022695"/>
    </source>
</evidence>
<dbReference type="InterPro" id="IPR003390">
    <property type="entry name" value="DNA_integrity_scan_DisA_N"/>
</dbReference>
<proteinExistence type="predicted"/>
<sequence>MQTGVELNAKVSKEMLLSIFSEKSPLHDGATIISGNIIIRAATMLPIDSEVDDYQLGARHKAAVGITKVSDAIAIVVSQERKVISLV</sequence>
<evidence type="ECO:0000256" key="1">
    <source>
        <dbReference type="ARBA" id="ARBA00000877"/>
    </source>
</evidence>
<keyword evidence="5" id="KW-0067">ATP-binding</keyword>
<dbReference type="Gene3D" id="3.40.1700.10">
    <property type="entry name" value="DNA integrity scanning protein, DisA, N-terminal domain"/>
    <property type="match status" value="1"/>
</dbReference>
<dbReference type="PANTHER" id="PTHR34185:SF1">
    <property type="entry name" value="DIADENYLATE CYCLASE"/>
    <property type="match status" value="1"/>
</dbReference>
<dbReference type="EMBL" id="BART01039710">
    <property type="protein sequence ID" value="GAH22764.1"/>
    <property type="molecule type" value="Genomic_DNA"/>
</dbReference>
<keyword evidence="4" id="KW-0547">Nucleotide-binding</keyword>
<evidence type="ECO:0000256" key="2">
    <source>
        <dbReference type="ARBA" id="ARBA00022679"/>
    </source>
</evidence>
<evidence type="ECO:0000259" key="6">
    <source>
        <dbReference type="PROSITE" id="PS51794"/>
    </source>
</evidence>
<organism evidence="7">
    <name type="scientific">marine sediment metagenome</name>
    <dbReference type="NCBI Taxonomy" id="412755"/>
    <lineage>
        <taxon>unclassified sequences</taxon>
        <taxon>metagenomes</taxon>
        <taxon>ecological metagenomes</taxon>
    </lineage>
</organism>
<comment type="catalytic activity">
    <reaction evidence="1">
        <text>2 ATP = 3',3'-c-di-AMP + 2 diphosphate</text>
        <dbReference type="Rhea" id="RHEA:35655"/>
        <dbReference type="ChEBI" id="CHEBI:30616"/>
        <dbReference type="ChEBI" id="CHEBI:33019"/>
        <dbReference type="ChEBI" id="CHEBI:71500"/>
        <dbReference type="EC" id="2.7.7.85"/>
    </reaction>
</comment>
<evidence type="ECO:0000256" key="4">
    <source>
        <dbReference type="ARBA" id="ARBA00022741"/>
    </source>
</evidence>
<feature type="domain" description="DAC" evidence="6">
    <location>
        <begin position="1"/>
        <end position="87"/>
    </location>
</feature>
<dbReference type="GO" id="GO:0004016">
    <property type="term" value="F:adenylate cyclase activity"/>
    <property type="evidence" value="ECO:0007669"/>
    <property type="project" value="TreeGrafter"/>
</dbReference>
<accession>X1F041</accession>